<gene>
    <name evidence="11" type="ORF">A3B37_03240</name>
</gene>
<evidence type="ECO:0008006" key="13">
    <source>
        <dbReference type="Google" id="ProtNLM"/>
    </source>
</evidence>
<dbReference type="GO" id="GO:0016787">
    <property type="term" value="F:hydrolase activity"/>
    <property type="evidence" value="ECO:0007669"/>
    <property type="project" value="UniProtKB-KW"/>
</dbReference>
<reference evidence="11 12" key="1">
    <citation type="journal article" date="2016" name="Nat. Commun.">
        <title>Thousands of microbial genomes shed light on interconnected biogeochemical processes in an aquifer system.</title>
        <authorList>
            <person name="Anantharaman K."/>
            <person name="Brown C.T."/>
            <person name="Hug L.A."/>
            <person name="Sharon I."/>
            <person name="Castelle C.J."/>
            <person name="Probst A.J."/>
            <person name="Thomas B.C."/>
            <person name="Singh A."/>
            <person name="Wilkins M.J."/>
            <person name="Karaoz U."/>
            <person name="Brodie E.L."/>
            <person name="Williams K.H."/>
            <person name="Hubbard S.S."/>
            <person name="Banfield J.F."/>
        </authorList>
    </citation>
    <scope>NUCLEOTIDE SEQUENCE [LARGE SCALE GENOMIC DNA]</scope>
</reference>
<keyword evidence="7" id="KW-0238">DNA-binding</keyword>
<dbReference type="Proteomes" id="UP000176705">
    <property type="component" value="Unassembled WGS sequence"/>
</dbReference>
<name>A0A1G2LBP5_9BACT</name>
<dbReference type="AlphaFoldDB" id="A0A1G2LBP5"/>
<accession>A0A1G2LBP5</accession>
<dbReference type="InterPro" id="IPR041471">
    <property type="entry name" value="UvrB_inter"/>
</dbReference>
<dbReference type="PROSITE" id="PS51192">
    <property type="entry name" value="HELICASE_ATP_BIND_1"/>
    <property type="match status" value="1"/>
</dbReference>
<evidence type="ECO:0000256" key="5">
    <source>
        <dbReference type="ARBA" id="ARBA00022806"/>
    </source>
</evidence>
<dbReference type="Gene3D" id="3.40.50.300">
    <property type="entry name" value="P-loop containing nucleotide triphosphate hydrolases"/>
    <property type="match status" value="2"/>
</dbReference>
<dbReference type="SMART" id="SM01058">
    <property type="entry name" value="CarD_TRCF"/>
    <property type="match status" value="1"/>
</dbReference>
<dbReference type="SMART" id="SM00490">
    <property type="entry name" value="HELICc"/>
    <property type="match status" value="1"/>
</dbReference>
<keyword evidence="4" id="KW-0378">Hydrolase</keyword>
<evidence type="ECO:0000256" key="8">
    <source>
        <dbReference type="ARBA" id="ARBA00023204"/>
    </source>
</evidence>
<dbReference type="InterPro" id="IPR001650">
    <property type="entry name" value="Helicase_C-like"/>
</dbReference>
<dbReference type="InterPro" id="IPR036101">
    <property type="entry name" value="CarD-like/TRCF_RID_sf"/>
</dbReference>
<dbReference type="SMART" id="SM00487">
    <property type="entry name" value="DEXDc"/>
    <property type="match status" value="1"/>
</dbReference>
<keyword evidence="6" id="KW-0067">ATP-binding</keyword>
<dbReference type="PANTHER" id="PTHR47964">
    <property type="entry name" value="ATP-DEPENDENT DNA HELICASE HOMOLOG RECG, CHLOROPLASTIC"/>
    <property type="match status" value="1"/>
</dbReference>
<evidence type="ECO:0000313" key="11">
    <source>
        <dbReference type="EMBL" id="OHA08222.1"/>
    </source>
</evidence>
<dbReference type="Pfam" id="PF00270">
    <property type="entry name" value="DEAD"/>
    <property type="match status" value="1"/>
</dbReference>
<dbReference type="GO" id="GO:0006281">
    <property type="term" value="P:DNA repair"/>
    <property type="evidence" value="ECO:0007669"/>
    <property type="project" value="UniProtKB-KW"/>
</dbReference>
<dbReference type="Gene3D" id="2.40.10.170">
    <property type="match status" value="1"/>
</dbReference>
<evidence type="ECO:0000259" key="10">
    <source>
        <dbReference type="PROSITE" id="PS51194"/>
    </source>
</evidence>
<proteinExistence type="predicted"/>
<protein>
    <recommendedName>
        <fullName evidence="13">Transcription-repair coupling factor</fullName>
    </recommendedName>
</protein>
<feature type="domain" description="Helicase C-terminal" evidence="10">
    <location>
        <begin position="462"/>
        <end position="615"/>
    </location>
</feature>
<dbReference type="InterPro" id="IPR027417">
    <property type="entry name" value="P-loop_NTPase"/>
</dbReference>
<evidence type="ECO:0000256" key="6">
    <source>
        <dbReference type="ARBA" id="ARBA00022840"/>
    </source>
</evidence>
<evidence type="ECO:0000313" key="12">
    <source>
        <dbReference type="Proteomes" id="UP000176705"/>
    </source>
</evidence>
<dbReference type="SUPFAM" id="SSF141259">
    <property type="entry name" value="CarD-like"/>
    <property type="match status" value="1"/>
</dbReference>
<dbReference type="InterPro" id="IPR047112">
    <property type="entry name" value="RecG/Mfd"/>
</dbReference>
<keyword evidence="1" id="KW-0963">Cytoplasm</keyword>
<comment type="caution">
    <text evidence="11">The sequence shown here is derived from an EMBL/GenBank/DDBJ whole genome shotgun (WGS) entry which is preliminary data.</text>
</comment>
<evidence type="ECO:0000256" key="4">
    <source>
        <dbReference type="ARBA" id="ARBA00022801"/>
    </source>
</evidence>
<keyword evidence="3" id="KW-0227">DNA damage</keyword>
<evidence type="ECO:0000256" key="2">
    <source>
        <dbReference type="ARBA" id="ARBA00022741"/>
    </source>
</evidence>
<dbReference type="SUPFAM" id="SSF52540">
    <property type="entry name" value="P-loop containing nucleoside triphosphate hydrolases"/>
    <property type="match status" value="3"/>
</dbReference>
<dbReference type="GO" id="GO:0003677">
    <property type="term" value="F:DNA binding"/>
    <property type="evidence" value="ECO:0007669"/>
    <property type="project" value="UniProtKB-KW"/>
</dbReference>
<keyword evidence="8" id="KW-0234">DNA repair</keyword>
<sequence length="652" mass="73828">MTDKLEPILIAGVTPYFLERGHLWFREHAAEIERKARQDEWWRSHIVFLAPEHRLSFSPFLRKLVDMGYTKVGMIEHPGEFATRGGIVDVFPINREAPLRIEFDGNTVLRIIPLPAEAEAKPFRIPKAKDADEYETMWLAGLKPGDFAVHIDHGIGIFRGIEESRGTEFFHLEYAPPKKGGMPDRLLVPREQSKRIARYVGFDEPTIHRLGGTTWETTKRKARADARKFAEELMAIYRSRAAASRQPHPTFLEIDEALEESFPYEDTPDQKRALAEIHEDLSRGRPMDRLLLGDVGFGKTEVALRAAVRVAYGGKQVALLVPTTVLADQHLATIRERIRDFPLSTAALTRLTPKREAKREIESIRDGKIDIIIGTHRMLSRDVVFRDIGLIIIDEEQRFGVRHKETLKKLRASVDILSLSATPIPRTLSLALAKFRDLSLIREAPHGRLAIKTFILPFSAPLVREAIAAERRRKGQIFYLWNRIENIELIRRKLEKIARGARIAVLHGRMKETELIRTMRAFREGTIDILLATTIIENGLDLPNANTIIVANAARLGLAQAYQIRGRVGRSNEQAYAYLLYPARSLTEKAKMRLDALREAEGLGAGFQIAMKDLEIRGAGNVLGREQSGTMNKVGLNLYASLLAEAIEELER</sequence>
<dbReference type="InterPro" id="IPR003711">
    <property type="entry name" value="CarD-like/TRCF_RID"/>
</dbReference>
<evidence type="ECO:0000256" key="3">
    <source>
        <dbReference type="ARBA" id="ARBA00022763"/>
    </source>
</evidence>
<keyword evidence="5" id="KW-0347">Helicase</keyword>
<evidence type="ECO:0000256" key="7">
    <source>
        <dbReference type="ARBA" id="ARBA00023125"/>
    </source>
</evidence>
<dbReference type="CDD" id="cd17991">
    <property type="entry name" value="DEXHc_TRCF"/>
    <property type="match status" value="1"/>
</dbReference>
<dbReference type="PANTHER" id="PTHR47964:SF1">
    <property type="entry name" value="ATP-DEPENDENT DNA HELICASE HOMOLOG RECG, CHLOROPLASTIC"/>
    <property type="match status" value="1"/>
</dbReference>
<keyword evidence="2" id="KW-0547">Nucleotide-binding</keyword>
<dbReference type="Pfam" id="PF17757">
    <property type="entry name" value="UvrB_inter"/>
    <property type="match status" value="1"/>
</dbReference>
<dbReference type="Pfam" id="PF02559">
    <property type="entry name" value="CarD_TRCF_RID"/>
    <property type="match status" value="1"/>
</dbReference>
<dbReference type="Gene3D" id="3.30.2060.10">
    <property type="entry name" value="Penicillin-binding protein 1b domain"/>
    <property type="match status" value="1"/>
</dbReference>
<dbReference type="Pfam" id="PF00271">
    <property type="entry name" value="Helicase_C"/>
    <property type="match status" value="1"/>
</dbReference>
<organism evidence="11 12">
    <name type="scientific">Candidatus Sungbacteria bacterium RIFCSPLOWO2_01_FULL_59_16</name>
    <dbReference type="NCBI Taxonomy" id="1802280"/>
    <lineage>
        <taxon>Bacteria</taxon>
        <taxon>Candidatus Sungiibacteriota</taxon>
    </lineage>
</organism>
<dbReference type="GO" id="GO:0003678">
    <property type="term" value="F:DNA helicase activity"/>
    <property type="evidence" value="ECO:0007669"/>
    <property type="project" value="TreeGrafter"/>
</dbReference>
<dbReference type="GO" id="GO:0005524">
    <property type="term" value="F:ATP binding"/>
    <property type="evidence" value="ECO:0007669"/>
    <property type="project" value="UniProtKB-KW"/>
</dbReference>
<feature type="domain" description="Helicase ATP-binding" evidence="9">
    <location>
        <begin position="280"/>
        <end position="441"/>
    </location>
</feature>
<dbReference type="STRING" id="1802280.A3B37_03240"/>
<evidence type="ECO:0000259" key="9">
    <source>
        <dbReference type="PROSITE" id="PS51192"/>
    </source>
</evidence>
<dbReference type="InterPro" id="IPR011545">
    <property type="entry name" value="DEAD/DEAH_box_helicase_dom"/>
</dbReference>
<dbReference type="PROSITE" id="PS51194">
    <property type="entry name" value="HELICASE_CTER"/>
    <property type="match status" value="1"/>
</dbReference>
<dbReference type="EMBL" id="MHQS01000021">
    <property type="protein sequence ID" value="OHA08222.1"/>
    <property type="molecule type" value="Genomic_DNA"/>
</dbReference>
<dbReference type="InterPro" id="IPR014001">
    <property type="entry name" value="Helicase_ATP-bd"/>
</dbReference>
<evidence type="ECO:0000256" key="1">
    <source>
        <dbReference type="ARBA" id="ARBA00022490"/>
    </source>
</evidence>